<gene>
    <name evidence="2" type="ordered locus">Sterm_1400</name>
</gene>
<dbReference type="AlphaFoldDB" id="D1AHM9"/>
<name>D1AHM9_SEBTE</name>
<evidence type="ECO:0000313" key="3">
    <source>
        <dbReference type="Proteomes" id="UP000000845"/>
    </source>
</evidence>
<proteinExistence type="predicted"/>
<dbReference type="RefSeq" id="WP_012860859.1">
    <property type="nucleotide sequence ID" value="NC_013517.1"/>
</dbReference>
<keyword evidence="3" id="KW-1185">Reference proteome</keyword>
<feature type="region of interest" description="Disordered" evidence="1">
    <location>
        <begin position="1"/>
        <end position="50"/>
    </location>
</feature>
<dbReference type="KEGG" id="str:Sterm_1400"/>
<dbReference type="Proteomes" id="UP000000845">
    <property type="component" value="Chromosome"/>
</dbReference>
<organism evidence="2 3">
    <name type="scientific">Sebaldella termitidis (strain ATCC 33386 / NCTC 11300)</name>
    <dbReference type="NCBI Taxonomy" id="526218"/>
    <lineage>
        <taxon>Bacteria</taxon>
        <taxon>Fusobacteriati</taxon>
        <taxon>Fusobacteriota</taxon>
        <taxon>Fusobacteriia</taxon>
        <taxon>Fusobacteriales</taxon>
        <taxon>Leptotrichiaceae</taxon>
        <taxon>Sebaldella</taxon>
    </lineage>
</organism>
<reference evidence="3" key="1">
    <citation type="submission" date="2009-09" db="EMBL/GenBank/DDBJ databases">
        <title>The complete chromosome of Sebaldella termitidis ATCC 33386.</title>
        <authorList>
            <consortium name="US DOE Joint Genome Institute (JGI-PGF)"/>
            <person name="Lucas S."/>
            <person name="Copeland A."/>
            <person name="Lapidus A."/>
            <person name="Glavina del Rio T."/>
            <person name="Dalin E."/>
            <person name="Tice H."/>
            <person name="Bruce D."/>
            <person name="Goodwin L."/>
            <person name="Pitluck S."/>
            <person name="Kyrpides N."/>
            <person name="Mavromatis K."/>
            <person name="Ivanova N."/>
            <person name="Mikhailova N."/>
            <person name="Sims D."/>
            <person name="Meincke L."/>
            <person name="Brettin T."/>
            <person name="Detter J.C."/>
            <person name="Han C."/>
            <person name="Larimer F."/>
            <person name="Land M."/>
            <person name="Hauser L."/>
            <person name="Markowitz V."/>
            <person name="Cheng J.F."/>
            <person name="Hugenholtz P."/>
            <person name="Woyke T."/>
            <person name="Wu D."/>
            <person name="Eisen J.A."/>
        </authorList>
    </citation>
    <scope>NUCLEOTIDE SEQUENCE [LARGE SCALE GENOMIC DNA]</scope>
    <source>
        <strain evidence="3">ATCC 33386 / NCTC 11300</strain>
    </source>
</reference>
<dbReference type="EMBL" id="CP001739">
    <property type="protein sequence ID" value="ACZ08263.1"/>
    <property type="molecule type" value="Genomic_DNA"/>
</dbReference>
<evidence type="ECO:0000313" key="2">
    <source>
        <dbReference type="EMBL" id="ACZ08263.1"/>
    </source>
</evidence>
<feature type="compositionally biased region" description="Basic residues" evidence="1">
    <location>
        <begin position="26"/>
        <end position="50"/>
    </location>
</feature>
<protein>
    <submittedName>
        <fullName evidence="2">Uncharacterized protein</fullName>
    </submittedName>
</protein>
<sequence>MQDLDMEKLKKGEPSKEEIKEPEQKKVKKRCKRKQKPRKRRIKTYGINKK</sequence>
<accession>D1AHM9</accession>
<dbReference type="HOGENOM" id="CLU_3122519_0_0_0"/>
<feature type="compositionally biased region" description="Basic and acidic residues" evidence="1">
    <location>
        <begin position="1"/>
        <end position="25"/>
    </location>
</feature>
<evidence type="ECO:0000256" key="1">
    <source>
        <dbReference type="SAM" id="MobiDB-lite"/>
    </source>
</evidence>
<reference evidence="2 3" key="2">
    <citation type="journal article" date="2010" name="Stand. Genomic Sci.">
        <title>Complete genome sequence of Sebaldella termitidis type strain (NCTC 11300).</title>
        <authorList>
            <person name="Harmon-Smith M."/>
            <person name="Celia L."/>
            <person name="Chertkov O."/>
            <person name="Lapidus A."/>
            <person name="Copeland A."/>
            <person name="Glavina Del Rio T."/>
            <person name="Nolan M."/>
            <person name="Lucas S."/>
            <person name="Tice H."/>
            <person name="Cheng J.F."/>
            <person name="Han C."/>
            <person name="Detter J.C."/>
            <person name="Bruce D."/>
            <person name="Goodwin L."/>
            <person name="Pitluck S."/>
            <person name="Pati A."/>
            <person name="Liolios K."/>
            <person name="Ivanova N."/>
            <person name="Mavromatis K."/>
            <person name="Mikhailova N."/>
            <person name="Chen A."/>
            <person name="Palaniappan K."/>
            <person name="Land M."/>
            <person name="Hauser L."/>
            <person name="Chang Y.J."/>
            <person name="Jeffries C.D."/>
            <person name="Brettin T."/>
            <person name="Goker M."/>
            <person name="Beck B."/>
            <person name="Bristow J."/>
            <person name="Eisen J.A."/>
            <person name="Markowitz V."/>
            <person name="Hugenholtz P."/>
            <person name="Kyrpides N.C."/>
            <person name="Klenk H.P."/>
            <person name="Chen F."/>
        </authorList>
    </citation>
    <scope>NUCLEOTIDE SEQUENCE [LARGE SCALE GENOMIC DNA]</scope>
    <source>
        <strain evidence="3">ATCC 33386 / NCTC 11300</strain>
    </source>
</reference>
<dbReference type="STRING" id="526218.Sterm_1400"/>